<dbReference type="PRINTS" id="PR00111">
    <property type="entry name" value="ABHYDROLASE"/>
</dbReference>
<dbReference type="PANTHER" id="PTHR43798">
    <property type="entry name" value="MONOACYLGLYCEROL LIPASE"/>
    <property type="match status" value="1"/>
</dbReference>
<dbReference type="GO" id="GO:0016020">
    <property type="term" value="C:membrane"/>
    <property type="evidence" value="ECO:0007669"/>
    <property type="project" value="TreeGrafter"/>
</dbReference>
<evidence type="ECO:0000259" key="1">
    <source>
        <dbReference type="Pfam" id="PF00561"/>
    </source>
</evidence>
<name>A0A1I7K2F6_9BACT</name>
<dbReference type="Gene3D" id="3.40.50.1820">
    <property type="entry name" value="alpha/beta hydrolase"/>
    <property type="match status" value="1"/>
</dbReference>
<dbReference type="Pfam" id="PF00561">
    <property type="entry name" value="Abhydrolase_1"/>
    <property type="match status" value="1"/>
</dbReference>
<feature type="domain" description="AB hydrolase-1" evidence="1">
    <location>
        <begin position="35"/>
        <end position="273"/>
    </location>
</feature>
<dbReference type="InterPro" id="IPR000073">
    <property type="entry name" value="AB_hydrolase_1"/>
</dbReference>
<keyword evidence="3" id="KW-1185">Reference proteome</keyword>
<dbReference type="GO" id="GO:0003824">
    <property type="term" value="F:catalytic activity"/>
    <property type="evidence" value="ECO:0007669"/>
    <property type="project" value="InterPro"/>
</dbReference>
<dbReference type="InterPro" id="IPR029058">
    <property type="entry name" value="AB_hydrolase_fold"/>
</dbReference>
<proteinExistence type="predicted"/>
<dbReference type="SUPFAM" id="SSF53474">
    <property type="entry name" value="alpha/beta-Hydrolases"/>
    <property type="match status" value="1"/>
</dbReference>
<sequence length="297" mass="34775">MKPNWLDKKEYPFKSHYITLEAGRMHYIDEGEGTPIVMIHGTPAWSFLYRNLIKILSKKYRCIAMDMIGFGLSDKPEDWSYKPRAHAANFEKLMEHLQLQDITLLVHDFGTPIGMAYAINHPDNVRNIVMLNSWTWSLSRHETFPKSSKLLVGPLGQFLHSKLNVSAATLIHDLFEEEENMPEPIKQHYIKALGSPEDHVRNLACARELVGATKWYDELWQERKKIQQIPTLILWGERDKLIHIEALQRWKKFFHECYVIPFEEGGHFLQEDSADEISNYVSNFVQEEKKKHEPVHP</sequence>
<evidence type="ECO:0000313" key="2">
    <source>
        <dbReference type="EMBL" id="SFU91607.1"/>
    </source>
</evidence>
<evidence type="ECO:0000313" key="3">
    <source>
        <dbReference type="Proteomes" id="UP000182491"/>
    </source>
</evidence>
<accession>A0A1I7K2F6</accession>
<dbReference type="RefSeq" id="WP_068837057.1">
    <property type="nucleotide sequence ID" value="NZ_BMXC01000004.1"/>
</dbReference>
<dbReference type="STRING" id="388950.GCA_001611675_00898"/>
<dbReference type="Proteomes" id="UP000182491">
    <property type="component" value="Unassembled WGS sequence"/>
</dbReference>
<reference evidence="3" key="1">
    <citation type="submission" date="2016-10" db="EMBL/GenBank/DDBJ databases">
        <authorList>
            <person name="Varghese N."/>
        </authorList>
    </citation>
    <scope>NUCLEOTIDE SEQUENCE [LARGE SCALE GENOMIC DNA]</scope>
    <source>
        <strain evidence="3">DSM 18820</strain>
    </source>
</reference>
<dbReference type="EMBL" id="FPCA01000004">
    <property type="protein sequence ID" value="SFU91607.1"/>
    <property type="molecule type" value="Genomic_DNA"/>
</dbReference>
<dbReference type="AlphaFoldDB" id="A0A1I7K2F6"/>
<protein>
    <submittedName>
        <fullName evidence="2">Haloalkane dehalogenase</fullName>
    </submittedName>
</protein>
<organism evidence="2 3">
    <name type="scientific">Pontibacter akesuensis</name>
    <dbReference type="NCBI Taxonomy" id="388950"/>
    <lineage>
        <taxon>Bacteria</taxon>
        <taxon>Pseudomonadati</taxon>
        <taxon>Bacteroidota</taxon>
        <taxon>Cytophagia</taxon>
        <taxon>Cytophagales</taxon>
        <taxon>Hymenobacteraceae</taxon>
        <taxon>Pontibacter</taxon>
    </lineage>
</organism>
<gene>
    <name evidence="2" type="ORF">SAMN04487941_3316</name>
</gene>
<dbReference type="OrthoDB" id="9799612at2"/>
<dbReference type="PRINTS" id="PR00412">
    <property type="entry name" value="EPOXHYDRLASE"/>
</dbReference>
<dbReference type="InterPro" id="IPR050266">
    <property type="entry name" value="AB_hydrolase_sf"/>
</dbReference>
<dbReference type="InterPro" id="IPR000639">
    <property type="entry name" value="Epox_hydrolase-like"/>
</dbReference>
<dbReference type="PANTHER" id="PTHR43798:SF24">
    <property type="entry name" value="CIS-3-ALKYL-4-ALKYLOXETAN-2-ONE DECARBOXYLASE"/>
    <property type="match status" value="1"/>
</dbReference>